<dbReference type="AlphaFoldDB" id="A0AAW1W0A1"/>
<protein>
    <recommendedName>
        <fullName evidence="5">Pentatricopeptide repeat-containing protein</fullName>
    </recommendedName>
</protein>
<evidence type="ECO:0000313" key="4">
    <source>
        <dbReference type="Proteomes" id="UP001457282"/>
    </source>
</evidence>
<dbReference type="PANTHER" id="PTHR47926">
    <property type="entry name" value="PENTATRICOPEPTIDE REPEAT-CONTAINING PROTEIN"/>
    <property type="match status" value="1"/>
</dbReference>
<evidence type="ECO:0000313" key="3">
    <source>
        <dbReference type="EMBL" id="KAK9912619.1"/>
    </source>
</evidence>
<keyword evidence="1" id="KW-0677">Repeat</keyword>
<dbReference type="GO" id="GO:0003723">
    <property type="term" value="F:RNA binding"/>
    <property type="evidence" value="ECO:0007669"/>
    <property type="project" value="InterPro"/>
</dbReference>
<dbReference type="EMBL" id="JBEDUW010000007">
    <property type="protein sequence ID" value="KAK9912619.1"/>
    <property type="molecule type" value="Genomic_DNA"/>
</dbReference>
<organism evidence="3 4">
    <name type="scientific">Rubus argutus</name>
    <name type="common">Southern blackberry</name>
    <dbReference type="NCBI Taxonomy" id="59490"/>
    <lineage>
        <taxon>Eukaryota</taxon>
        <taxon>Viridiplantae</taxon>
        <taxon>Streptophyta</taxon>
        <taxon>Embryophyta</taxon>
        <taxon>Tracheophyta</taxon>
        <taxon>Spermatophyta</taxon>
        <taxon>Magnoliopsida</taxon>
        <taxon>eudicotyledons</taxon>
        <taxon>Gunneridae</taxon>
        <taxon>Pentapetalae</taxon>
        <taxon>rosids</taxon>
        <taxon>fabids</taxon>
        <taxon>Rosales</taxon>
        <taxon>Rosaceae</taxon>
        <taxon>Rosoideae</taxon>
        <taxon>Rosoideae incertae sedis</taxon>
        <taxon>Rubus</taxon>
    </lineage>
</organism>
<feature type="repeat" description="PPR" evidence="2">
    <location>
        <begin position="75"/>
        <end position="111"/>
    </location>
</feature>
<proteinExistence type="predicted"/>
<gene>
    <name evidence="3" type="ORF">M0R45_036473</name>
</gene>
<name>A0AAW1W0A1_RUBAR</name>
<dbReference type="InterPro" id="IPR002885">
    <property type="entry name" value="PPR_rpt"/>
</dbReference>
<dbReference type="Pfam" id="PF13041">
    <property type="entry name" value="PPR_2"/>
    <property type="match status" value="1"/>
</dbReference>
<dbReference type="InterPro" id="IPR046960">
    <property type="entry name" value="PPR_At4g14850-like_plant"/>
</dbReference>
<evidence type="ECO:0000256" key="1">
    <source>
        <dbReference type="ARBA" id="ARBA00022737"/>
    </source>
</evidence>
<evidence type="ECO:0008006" key="5">
    <source>
        <dbReference type="Google" id="ProtNLM"/>
    </source>
</evidence>
<dbReference type="Proteomes" id="UP001457282">
    <property type="component" value="Unassembled WGS sequence"/>
</dbReference>
<accession>A0AAW1W0A1</accession>
<dbReference type="Gene3D" id="1.25.40.10">
    <property type="entry name" value="Tetratricopeptide repeat domain"/>
    <property type="match status" value="1"/>
</dbReference>
<dbReference type="PROSITE" id="PS51375">
    <property type="entry name" value="PPR"/>
    <property type="match status" value="1"/>
</dbReference>
<dbReference type="GO" id="GO:0009451">
    <property type="term" value="P:RNA modification"/>
    <property type="evidence" value="ECO:0007669"/>
    <property type="project" value="InterPro"/>
</dbReference>
<sequence length="126" mass="13914">MTLSCLPPQSRSLITTLIHYSRQKDLQKGKALHAHIIKSGSSSCVYIANSLVNLYVKCEDTPTAQLVFETTPNKDVVSWNNLINVYSHHGSTGCSLVMELFRRMRAENTFPNAHTFAGVFTAAASL</sequence>
<reference evidence="3 4" key="1">
    <citation type="journal article" date="2023" name="G3 (Bethesda)">
        <title>A chromosome-length genome assembly and annotation of blackberry (Rubus argutus, cv. 'Hillquist').</title>
        <authorList>
            <person name="Bruna T."/>
            <person name="Aryal R."/>
            <person name="Dudchenko O."/>
            <person name="Sargent D.J."/>
            <person name="Mead D."/>
            <person name="Buti M."/>
            <person name="Cavallini A."/>
            <person name="Hytonen T."/>
            <person name="Andres J."/>
            <person name="Pham M."/>
            <person name="Weisz D."/>
            <person name="Mascagni F."/>
            <person name="Usai G."/>
            <person name="Natali L."/>
            <person name="Bassil N."/>
            <person name="Fernandez G.E."/>
            <person name="Lomsadze A."/>
            <person name="Armour M."/>
            <person name="Olukolu B."/>
            <person name="Poorten T."/>
            <person name="Britton C."/>
            <person name="Davik J."/>
            <person name="Ashrafi H."/>
            <person name="Aiden E.L."/>
            <person name="Borodovsky M."/>
            <person name="Worthington M."/>
        </authorList>
    </citation>
    <scope>NUCLEOTIDE SEQUENCE [LARGE SCALE GENOMIC DNA]</scope>
    <source>
        <strain evidence="3">PI 553951</strain>
    </source>
</reference>
<evidence type="ECO:0000256" key="2">
    <source>
        <dbReference type="PROSITE-ProRule" id="PRU00708"/>
    </source>
</evidence>
<comment type="caution">
    <text evidence="3">The sequence shown here is derived from an EMBL/GenBank/DDBJ whole genome shotgun (WGS) entry which is preliminary data.</text>
</comment>
<keyword evidence="4" id="KW-1185">Reference proteome</keyword>
<dbReference type="InterPro" id="IPR011990">
    <property type="entry name" value="TPR-like_helical_dom_sf"/>
</dbReference>